<dbReference type="RefSeq" id="WP_166270421.1">
    <property type="nucleotide sequence ID" value="NZ_CP048029.1"/>
</dbReference>
<dbReference type="EMBL" id="CP048029">
    <property type="protein sequence ID" value="QIK37658.1"/>
    <property type="molecule type" value="Genomic_DNA"/>
</dbReference>
<feature type="transmembrane region" description="Helical" evidence="2">
    <location>
        <begin position="103"/>
        <end position="126"/>
    </location>
</feature>
<organism evidence="3 4">
    <name type="scientific">Caldichromatium japonicum</name>
    <dbReference type="NCBI Taxonomy" id="2699430"/>
    <lineage>
        <taxon>Bacteria</taxon>
        <taxon>Pseudomonadati</taxon>
        <taxon>Pseudomonadota</taxon>
        <taxon>Gammaproteobacteria</taxon>
        <taxon>Chromatiales</taxon>
        <taxon>Chromatiaceae</taxon>
        <taxon>Caldichromatium</taxon>
    </lineage>
</organism>
<reference evidence="4" key="1">
    <citation type="submission" date="2020-01" db="EMBL/GenBank/DDBJ databases">
        <title>Caldichromatium gen. nov., sp. nov., a thermophilic purple sulfur bacterium member of the family Chromatiaceae isolated from Nakabusa hot spring, Japan.</title>
        <authorList>
            <person name="Saini M.K."/>
            <person name="Hanada S."/>
            <person name="Tank M."/>
        </authorList>
    </citation>
    <scope>NUCLEOTIDE SEQUENCE [LARGE SCALE GENOMIC DNA]</scope>
    <source>
        <strain evidence="4">No.7</strain>
    </source>
</reference>
<dbReference type="AlphaFoldDB" id="A0A6G7VCS6"/>
<keyword evidence="4" id="KW-1185">Reference proteome</keyword>
<evidence type="ECO:0000256" key="2">
    <source>
        <dbReference type="SAM" id="Phobius"/>
    </source>
</evidence>
<accession>A0A6G7VCS6</accession>
<evidence type="ECO:0000313" key="3">
    <source>
        <dbReference type="EMBL" id="QIK37658.1"/>
    </source>
</evidence>
<evidence type="ECO:0000313" key="4">
    <source>
        <dbReference type="Proteomes" id="UP000502699"/>
    </source>
</evidence>
<proteinExistence type="predicted"/>
<evidence type="ECO:0000256" key="1">
    <source>
        <dbReference type="SAM" id="MobiDB-lite"/>
    </source>
</evidence>
<keyword evidence="2" id="KW-0812">Transmembrane</keyword>
<dbReference type="KEGG" id="cjap:GWK36_06300"/>
<sequence>MKRRLNPLLLIGLTGVSISGALFGMDYGRAIGGDPNIWSPKELALPLEQTAGHFQILFDGEPLADHLARNSLTALGPEGLAYFVTPEMVRVRLNNWPEIRGSLFHVAVYSALGLGASIACLIIGLIESLRPLGARRQMANAQADRPAAPRQTGLFKPDQTTRPSAWRRG</sequence>
<dbReference type="Proteomes" id="UP000502699">
    <property type="component" value="Chromosome"/>
</dbReference>
<protein>
    <submittedName>
        <fullName evidence="3">Uncharacterized protein</fullName>
    </submittedName>
</protein>
<feature type="region of interest" description="Disordered" evidence="1">
    <location>
        <begin position="140"/>
        <end position="169"/>
    </location>
</feature>
<keyword evidence="2" id="KW-1133">Transmembrane helix</keyword>
<keyword evidence="2" id="KW-0472">Membrane</keyword>
<gene>
    <name evidence="3" type="ORF">GWK36_06300</name>
</gene>
<name>A0A6G7VCS6_9GAMM</name>